<dbReference type="InterPro" id="IPR014729">
    <property type="entry name" value="Rossmann-like_a/b/a_fold"/>
</dbReference>
<comment type="similarity">
    <text evidence="6">Belongs to the tRNA(Ile)-lysidine synthase family.</text>
</comment>
<dbReference type="EC" id="6.3.4.19" evidence="6"/>
<keyword evidence="4 6" id="KW-0067">ATP-binding</keyword>
<organism evidence="8 9">
    <name type="scientific">Hyphomonas hirschiana VP5</name>
    <dbReference type="NCBI Taxonomy" id="1280951"/>
    <lineage>
        <taxon>Bacteria</taxon>
        <taxon>Pseudomonadati</taxon>
        <taxon>Pseudomonadota</taxon>
        <taxon>Alphaproteobacteria</taxon>
        <taxon>Hyphomonadales</taxon>
        <taxon>Hyphomonadaceae</taxon>
        <taxon>Hyphomonas</taxon>
    </lineage>
</organism>
<evidence type="ECO:0000313" key="8">
    <source>
        <dbReference type="EMBL" id="KCZ89358.1"/>
    </source>
</evidence>
<evidence type="ECO:0000256" key="2">
    <source>
        <dbReference type="ARBA" id="ARBA00022694"/>
    </source>
</evidence>
<evidence type="ECO:0000256" key="6">
    <source>
        <dbReference type="HAMAP-Rule" id="MF_01161"/>
    </source>
</evidence>
<evidence type="ECO:0000256" key="5">
    <source>
        <dbReference type="ARBA" id="ARBA00048539"/>
    </source>
</evidence>
<dbReference type="PATRIC" id="fig|1280951.3.peg.2912"/>
<comment type="caution">
    <text evidence="8">The sequence shown here is derived from an EMBL/GenBank/DDBJ whole genome shotgun (WGS) entry which is preliminary data.</text>
</comment>
<evidence type="ECO:0000256" key="1">
    <source>
        <dbReference type="ARBA" id="ARBA00022598"/>
    </source>
</evidence>
<comment type="domain">
    <text evidence="6">The N-terminal region contains the highly conserved SGGXDS motif, predicted to be a P-loop motif involved in ATP binding.</text>
</comment>
<dbReference type="Pfam" id="PF01171">
    <property type="entry name" value="ATP_bind_3"/>
    <property type="match status" value="1"/>
</dbReference>
<sequence length="367" mass="39592">MLGLGPQQAAFEAALGALPDRLLDTPVGVAVSGGSDSLALLILAHRWAARRGRVLRALTVDHGLRPESRAEAEAVGRLCADMGIEHDILRLEGAAPRQSALRRGRHAALARTIADKSGHLLLTGHTADDQAETFLMRARQGSGWYGLAGMRPLSLSPVWPEGEGVFIARPLLGIRREALRAFLRDEGLGWADDPSNDNPAFERVRMRRLLCPEMSRNVPVLSLVDRFQTLRMIEDGAIWRWMTANVRAGEAGIHVASFAGHPPERAARALGMLLQIAAGREMPPRGESLRRLAEEIVSKGDFRGATLGGCRITARRTHICLKPECGPLPPGTAARLAATQAILSGNPNEIAASAGKESFLEDLVPIF</sequence>
<keyword evidence="9" id="KW-1185">Reference proteome</keyword>
<dbReference type="PANTHER" id="PTHR43033">
    <property type="entry name" value="TRNA(ILE)-LYSIDINE SYNTHASE-RELATED"/>
    <property type="match status" value="1"/>
</dbReference>
<dbReference type="HAMAP" id="MF_01161">
    <property type="entry name" value="tRNA_Ile_lys_synt"/>
    <property type="match status" value="1"/>
</dbReference>
<evidence type="ECO:0000256" key="4">
    <source>
        <dbReference type="ARBA" id="ARBA00022840"/>
    </source>
</evidence>
<comment type="subcellular location">
    <subcellularLocation>
        <location evidence="6">Cytoplasm</location>
    </subcellularLocation>
</comment>
<dbReference type="GO" id="GO:0005737">
    <property type="term" value="C:cytoplasm"/>
    <property type="evidence" value="ECO:0007669"/>
    <property type="project" value="UniProtKB-SubCell"/>
</dbReference>
<keyword evidence="2 6" id="KW-0819">tRNA processing</keyword>
<dbReference type="InterPro" id="IPR012795">
    <property type="entry name" value="tRNA_Ile_lys_synt_N"/>
</dbReference>
<evidence type="ECO:0000256" key="3">
    <source>
        <dbReference type="ARBA" id="ARBA00022741"/>
    </source>
</evidence>
<dbReference type="EMBL" id="ARYI01000014">
    <property type="protein sequence ID" value="KCZ89358.1"/>
    <property type="molecule type" value="Genomic_DNA"/>
</dbReference>
<dbReference type="GO" id="GO:0032267">
    <property type="term" value="F:tRNA(Ile)-lysidine synthase activity"/>
    <property type="evidence" value="ECO:0007669"/>
    <property type="project" value="UniProtKB-EC"/>
</dbReference>
<dbReference type="SMR" id="A0A059FFR4"/>
<dbReference type="PANTHER" id="PTHR43033:SF1">
    <property type="entry name" value="TRNA(ILE)-LYSIDINE SYNTHASE-RELATED"/>
    <property type="match status" value="1"/>
</dbReference>
<evidence type="ECO:0000259" key="7">
    <source>
        <dbReference type="Pfam" id="PF01171"/>
    </source>
</evidence>
<dbReference type="SUPFAM" id="SSF52402">
    <property type="entry name" value="Adenine nucleotide alpha hydrolases-like"/>
    <property type="match status" value="1"/>
</dbReference>
<gene>
    <name evidence="6" type="primary">tilS</name>
    <name evidence="8" type="ORF">HHI_14447</name>
</gene>
<feature type="domain" description="tRNA(Ile)-lysidine/2-thiocytidine synthase N-terminal" evidence="7">
    <location>
        <begin position="28"/>
        <end position="208"/>
    </location>
</feature>
<proteinExistence type="inferred from homology"/>
<protein>
    <recommendedName>
        <fullName evidence="6">tRNA(Ile)-lysidine synthase</fullName>
        <ecNumber evidence="6">6.3.4.19</ecNumber>
    </recommendedName>
    <alternativeName>
        <fullName evidence="6">tRNA(Ile)-2-lysyl-cytidine synthase</fullName>
    </alternativeName>
    <alternativeName>
        <fullName evidence="6">tRNA(Ile)-lysidine synthetase</fullName>
    </alternativeName>
</protein>
<keyword evidence="6" id="KW-0963">Cytoplasm</keyword>
<evidence type="ECO:0000313" key="9">
    <source>
        <dbReference type="Proteomes" id="UP000025061"/>
    </source>
</evidence>
<dbReference type="RefSeq" id="WP_011645191.1">
    <property type="nucleotide sequence ID" value="NZ_ARYI01000014.1"/>
</dbReference>
<reference evidence="8 9" key="1">
    <citation type="submission" date="2013-04" db="EMBL/GenBank/DDBJ databases">
        <title>Hyphomonas hirschiana VP5 Genome Sequencing.</title>
        <authorList>
            <person name="Lai Q."/>
            <person name="Shao Z."/>
        </authorList>
    </citation>
    <scope>NUCLEOTIDE SEQUENCE [LARGE SCALE GENOMIC DNA]</scope>
    <source>
        <strain evidence="8 9">VP5</strain>
    </source>
</reference>
<keyword evidence="1 6" id="KW-0436">Ligase</keyword>
<feature type="binding site" evidence="6">
    <location>
        <begin position="32"/>
        <end position="37"/>
    </location>
    <ligand>
        <name>ATP</name>
        <dbReference type="ChEBI" id="CHEBI:30616"/>
    </ligand>
</feature>
<dbReference type="GO" id="GO:0005524">
    <property type="term" value="F:ATP binding"/>
    <property type="evidence" value="ECO:0007669"/>
    <property type="project" value="UniProtKB-UniRule"/>
</dbReference>
<dbReference type="AlphaFoldDB" id="A0A059FFR4"/>
<dbReference type="NCBIfam" id="TIGR02432">
    <property type="entry name" value="lysidine_TilS_N"/>
    <property type="match status" value="1"/>
</dbReference>
<name>A0A059FFR4_9PROT</name>
<dbReference type="InterPro" id="IPR012094">
    <property type="entry name" value="tRNA_Ile_lys_synt"/>
</dbReference>
<dbReference type="GO" id="GO:0006400">
    <property type="term" value="P:tRNA modification"/>
    <property type="evidence" value="ECO:0007669"/>
    <property type="project" value="UniProtKB-UniRule"/>
</dbReference>
<dbReference type="OrthoDB" id="9807403at2"/>
<accession>A0A059FFR4</accession>
<comment type="function">
    <text evidence="6">Ligates lysine onto the cytidine present at position 34 of the AUA codon-specific tRNA(Ile) that contains the anticodon CAU, in an ATP-dependent manner. Cytidine is converted to lysidine, thus changing the amino acid specificity of the tRNA from methionine to isoleucine.</text>
</comment>
<dbReference type="CDD" id="cd01992">
    <property type="entry name" value="TilS_N"/>
    <property type="match status" value="1"/>
</dbReference>
<keyword evidence="3 6" id="KW-0547">Nucleotide-binding</keyword>
<dbReference type="InterPro" id="IPR011063">
    <property type="entry name" value="TilS/TtcA_N"/>
</dbReference>
<comment type="catalytic activity">
    <reaction evidence="5 6">
        <text>cytidine(34) in tRNA(Ile2) + L-lysine + ATP = lysidine(34) in tRNA(Ile2) + AMP + diphosphate + H(+)</text>
        <dbReference type="Rhea" id="RHEA:43744"/>
        <dbReference type="Rhea" id="RHEA-COMP:10625"/>
        <dbReference type="Rhea" id="RHEA-COMP:10670"/>
        <dbReference type="ChEBI" id="CHEBI:15378"/>
        <dbReference type="ChEBI" id="CHEBI:30616"/>
        <dbReference type="ChEBI" id="CHEBI:32551"/>
        <dbReference type="ChEBI" id="CHEBI:33019"/>
        <dbReference type="ChEBI" id="CHEBI:82748"/>
        <dbReference type="ChEBI" id="CHEBI:83665"/>
        <dbReference type="ChEBI" id="CHEBI:456215"/>
        <dbReference type="EC" id="6.3.4.19"/>
    </reaction>
</comment>
<dbReference type="Gene3D" id="3.40.50.620">
    <property type="entry name" value="HUPs"/>
    <property type="match status" value="1"/>
</dbReference>
<dbReference type="Proteomes" id="UP000025061">
    <property type="component" value="Unassembled WGS sequence"/>
</dbReference>